<dbReference type="InterPro" id="IPR046096">
    <property type="entry name" value="DUF6114"/>
</dbReference>
<evidence type="ECO:0000256" key="1">
    <source>
        <dbReference type="SAM" id="MobiDB-lite"/>
    </source>
</evidence>
<keyword evidence="2" id="KW-1133">Transmembrane helix</keyword>
<evidence type="ECO:0000313" key="3">
    <source>
        <dbReference type="EMBL" id="QKW53967.1"/>
    </source>
</evidence>
<name>A0A7H8NHH8_9ACTN</name>
<protein>
    <recommendedName>
        <fullName evidence="5">Integral membrane protein</fullName>
    </recommendedName>
</protein>
<dbReference type="RefSeq" id="WP_176165671.1">
    <property type="nucleotide sequence ID" value="NZ_CP054929.1"/>
</dbReference>
<feature type="transmembrane region" description="Helical" evidence="2">
    <location>
        <begin position="67"/>
        <end position="86"/>
    </location>
</feature>
<sequence>MLLTFRRWRRGRPFWGGLITIGAGAEIAAIPLAPLKVMVLQGVTGVVSVMMGLVLVLMGLSAWFAPYYRGLAGVLAVLVAAGALVLSNLGGFFVGTVVGVVGGSLIFAWQPLPPAARSDPPAEPDPAPDGDPDAGPDVEPDGTTSPRTYDAPASRDADAAPPRGADRLAGAGGATGAQGPTADPPTP</sequence>
<gene>
    <name evidence="3" type="ORF">HUT08_35365</name>
</gene>
<feature type="compositionally biased region" description="Low complexity" evidence="1">
    <location>
        <begin position="159"/>
        <end position="169"/>
    </location>
</feature>
<evidence type="ECO:0008006" key="5">
    <source>
        <dbReference type="Google" id="ProtNLM"/>
    </source>
</evidence>
<evidence type="ECO:0000313" key="4">
    <source>
        <dbReference type="Proteomes" id="UP000509303"/>
    </source>
</evidence>
<dbReference type="Pfam" id="PF19609">
    <property type="entry name" value="DUF6114"/>
    <property type="match status" value="1"/>
</dbReference>
<dbReference type="Proteomes" id="UP000509303">
    <property type="component" value="Chromosome"/>
</dbReference>
<keyword evidence="2" id="KW-0812">Transmembrane</keyword>
<organism evidence="3 4">
    <name type="scientific">Streptomyces buecherae</name>
    <dbReference type="NCBI Taxonomy" id="2763006"/>
    <lineage>
        <taxon>Bacteria</taxon>
        <taxon>Bacillati</taxon>
        <taxon>Actinomycetota</taxon>
        <taxon>Actinomycetes</taxon>
        <taxon>Kitasatosporales</taxon>
        <taxon>Streptomycetaceae</taxon>
        <taxon>Streptomyces</taxon>
    </lineage>
</organism>
<dbReference type="AlphaFoldDB" id="A0A7H8NHH8"/>
<feature type="region of interest" description="Disordered" evidence="1">
    <location>
        <begin position="115"/>
        <end position="187"/>
    </location>
</feature>
<proteinExistence type="predicted"/>
<evidence type="ECO:0000256" key="2">
    <source>
        <dbReference type="SAM" id="Phobius"/>
    </source>
</evidence>
<keyword evidence="2" id="KW-0472">Membrane</keyword>
<feature type="compositionally biased region" description="Acidic residues" evidence="1">
    <location>
        <begin position="126"/>
        <end position="140"/>
    </location>
</feature>
<feature type="transmembrane region" description="Helical" evidence="2">
    <location>
        <begin position="39"/>
        <end position="60"/>
    </location>
</feature>
<feature type="transmembrane region" description="Helical" evidence="2">
    <location>
        <begin position="12"/>
        <end position="33"/>
    </location>
</feature>
<reference evidence="3 4" key="1">
    <citation type="submission" date="2020-06" db="EMBL/GenBank/DDBJ databases">
        <title>Genome mining for natural products.</title>
        <authorList>
            <person name="Zhang B."/>
            <person name="Shi J."/>
            <person name="Ge H."/>
        </authorList>
    </citation>
    <scope>NUCLEOTIDE SEQUENCE [LARGE SCALE GENOMIC DNA]</scope>
    <source>
        <strain evidence="3 4">NA00687</strain>
    </source>
</reference>
<keyword evidence="4" id="KW-1185">Reference proteome</keyword>
<accession>A0A7H8NHH8</accession>
<dbReference type="EMBL" id="CP054929">
    <property type="protein sequence ID" value="QKW53967.1"/>
    <property type="molecule type" value="Genomic_DNA"/>
</dbReference>